<comment type="caution">
    <text evidence="1">The sequence shown here is derived from an EMBL/GenBank/DDBJ whole genome shotgun (WGS) entry which is preliminary data.</text>
</comment>
<organism evidence="1 2">
    <name type="scientific">Ignelater luminosus</name>
    <name type="common">Cucubano</name>
    <name type="synonym">Pyrophorus luminosus</name>
    <dbReference type="NCBI Taxonomy" id="2038154"/>
    <lineage>
        <taxon>Eukaryota</taxon>
        <taxon>Metazoa</taxon>
        <taxon>Ecdysozoa</taxon>
        <taxon>Arthropoda</taxon>
        <taxon>Hexapoda</taxon>
        <taxon>Insecta</taxon>
        <taxon>Pterygota</taxon>
        <taxon>Neoptera</taxon>
        <taxon>Endopterygota</taxon>
        <taxon>Coleoptera</taxon>
        <taxon>Polyphaga</taxon>
        <taxon>Elateriformia</taxon>
        <taxon>Elateroidea</taxon>
        <taxon>Elateridae</taxon>
        <taxon>Agrypninae</taxon>
        <taxon>Pyrophorini</taxon>
        <taxon>Ignelater</taxon>
    </lineage>
</organism>
<dbReference type="EMBL" id="VTPC01087175">
    <property type="protein sequence ID" value="KAF2886592.1"/>
    <property type="molecule type" value="Genomic_DNA"/>
</dbReference>
<dbReference type="Proteomes" id="UP000801492">
    <property type="component" value="Unassembled WGS sequence"/>
</dbReference>
<proteinExistence type="predicted"/>
<evidence type="ECO:0000313" key="2">
    <source>
        <dbReference type="Proteomes" id="UP000801492"/>
    </source>
</evidence>
<keyword evidence="2" id="KW-1185">Reference proteome</keyword>
<evidence type="ECO:0000313" key="1">
    <source>
        <dbReference type="EMBL" id="KAF2886592.1"/>
    </source>
</evidence>
<dbReference type="AlphaFoldDB" id="A0A8K0CJV9"/>
<protein>
    <submittedName>
        <fullName evidence="1">Uncharacterized protein</fullName>
    </submittedName>
</protein>
<name>A0A8K0CJV9_IGNLU</name>
<reference evidence="1" key="1">
    <citation type="submission" date="2019-08" db="EMBL/GenBank/DDBJ databases">
        <title>The genome of the North American firefly Photinus pyralis.</title>
        <authorList>
            <consortium name="Photinus pyralis genome working group"/>
            <person name="Fallon T.R."/>
            <person name="Sander Lower S.E."/>
            <person name="Weng J.-K."/>
        </authorList>
    </citation>
    <scope>NUCLEOTIDE SEQUENCE</scope>
    <source>
        <strain evidence="1">TRF0915ILg1</strain>
        <tissue evidence="1">Whole body</tissue>
    </source>
</reference>
<sequence length="110" mass="12975">MKQAEEELLRLAQATNQRLAEETARQEAIARQQYREDLSKQIDYNKVIQAKEQQDIERQLAEARSEEDRYLKMVADMCSGEIQEGNKHPFRRVLERYDCNCIPTVKSPPY</sequence>
<dbReference type="OrthoDB" id="75950at2759"/>
<gene>
    <name evidence="1" type="ORF">ILUMI_19581</name>
</gene>
<accession>A0A8K0CJV9</accession>